<evidence type="ECO:0000313" key="13">
    <source>
        <dbReference type="EMBL" id="KAJ8434030.1"/>
    </source>
</evidence>
<feature type="domain" description="O-acyltransferase WSD1-like N-terminal" evidence="11">
    <location>
        <begin position="475"/>
        <end position="578"/>
    </location>
</feature>
<dbReference type="GO" id="GO:0004144">
    <property type="term" value="F:diacylglycerol O-acyltransferase activity"/>
    <property type="evidence" value="ECO:0007669"/>
    <property type="project" value="UniProtKB-EC"/>
</dbReference>
<keyword evidence="14" id="KW-1185">Reference proteome</keyword>
<proteinExistence type="inferred from homology"/>
<comment type="pathway">
    <text evidence="4">Lipid metabolism.</text>
</comment>
<evidence type="ECO:0000256" key="5">
    <source>
        <dbReference type="ARBA" id="ARBA00022679"/>
    </source>
</evidence>
<evidence type="ECO:0000256" key="3">
    <source>
        <dbReference type="ARBA" id="ARBA00004771"/>
    </source>
</evidence>
<dbReference type="Pfam" id="PF06974">
    <property type="entry name" value="WS_DGAT_C"/>
    <property type="match status" value="2"/>
</dbReference>
<evidence type="ECO:0000256" key="2">
    <source>
        <dbReference type="ARBA" id="ARBA00004586"/>
    </source>
</evidence>
<name>A0A9Q1JZK6_9CARY</name>
<dbReference type="EMBL" id="JAKOGI010000505">
    <property type="protein sequence ID" value="KAJ8434030.1"/>
    <property type="molecule type" value="Genomic_DNA"/>
</dbReference>
<dbReference type="GO" id="GO:0019432">
    <property type="term" value="P:triglyceride biosynthetic process"/>
    <property type="evidence" value="ECO:0007669"/>
    <property type="project" value="TreeGrafter"/>
</dbReference>
<dbReference type="InterPro" id="IPR045034">
    <property type="entry name" value="O-acyltransferase_WSD1-like"/>
</dbReference>
<dbReference type="InterPro" id="IPR009721">
    <property type="entry name" value="O-acyltransferase_WSD1_C"/>
</dbReference>
<dbReference type="GO" id="GO:0047196">
    <property type="term" value="F:long-chain-alcohol O-fatty-acyltransferase activity"/>
    <property type="evidence" value="ECO:0007669"/>
    <property type="project" value="UniProtKB-EC"/>
</dbReference>
<feature type="domain" description="O-acyltransferase WSD1 C-terminal" evidence="12">
    <location>
        <begin position="635"/>
        <end position="779"/>
    </location>
</feature>
<evidence type="ECO:0000256" key="7">
    <source>
        <dbReference type="ARBA" id="ARBA00023315"/>
    </source>
</evidence>
<comment type="pathway">
    <text evidence="3">Glycerolipid metabolism; triacylglycerol biosynthesis.</text>
</comment>
<evidence type="ECO:0000256" key="10">
    <source>
        <dbReference type="ARBA" id="ARBA00048109"/>
    </source>
</evidence>
<protein>
    <recommendedName>
        <fullName evidence="15">Diacylglycerol O-acyltransferase</fullName>
    </recommendedName>
</protein>
<evidence type="ECO:0000259" key="12">
    <source>
        <dbReference type="Pfam" id="PF06974"/>
    </source>
</evidence>
<organism evidence="13 14">
    <name type="scientific">Carnegiea gigantea</name>
    <dbReference type="NCBI Taxonomy" id="171969"/>
    <lineage>
        <taxon>Eukaryota</taxon>
        <taxon>Viridiplantae</taxon>
        <taxon>Streptophyta</taxon>
        <taxon>Embryophyta</taxon>
        <taxon>Tracheophyta</taxon>
        <taxon>Spermatophyta</taxon>
        <taxon>Magnoliopsida</taxon>
        <taxon>eudicotyledons</taxon>
        <taxon>Gunneridae</taxon>
        <taxon>Pentapetalae</taxon>
        <taxon>Caryophyllales</taxon>
        <taxon>Cactineae</taxon>
        <taxon>Cactaceae</taxon>
        <taxon>Cactoideae</taxon>
        <taxon>Echinocereeae</taxon>
        <taxon>Carnegiea</taxon>
    </lineage>
</organism>
<dbReference type="AlphaFoldDB" id="A0A9Q1JZK6"/>
<gene>
    <name evidence="13" type="ORF">Cgig2_001223</name>
</gene>
<reference evidence="13" key="1">
    <citation type="submission" date="2022-04" db="EMBL/GenBank/DDBJ databases">
        <title>Carnegiea gigantea Genome sequencing and assembly v2.</title>
        <authorList>
            <person name="Copetti D."/>
            <person name="Sanderson M.J."/>
            <person name="Burquez A."/>
            <person name="Wojciechowski M.F."/>
        </authorList>
    </citation>
    <scope>NUCLEOTIDE SEQUENCE</scope>
    <source>
        <strain evidence="13">SGP5-SGP5p</strain>
        <tissue evidence="13">Aerial part</tissue>
    </source>
</reference>
<feature type="domain" description="O-acyltransferase WSD1 C-terminal" evidence="12">
    <location>
        <begin position="229"/>
        <end position="359"/>
    </location>
</feature>
<keyword evidence="7" id="KW-0012">Acyltransferase</keyword>
<dbReference type="OrthoDB" id="619536at2759"/>
<keyword evidence="5" id="KW-0808">Transferase</keyword>
<evidence type="ECO:0000256" key="6">
    <source>
        <dbReference type="ARBA" id="ARBA00022824"/>
    </source>
</evidence>
<evidence type="ECO:0000313" key="14">
    <source>
        <dbReference type="Proteomes" id="UP001153076"/>
    </source>
</evidence>
<dbReference type="InterPro" id="IPR004255">
    <property type="entry name" value="O-acyltransferase_WSD1_N"/>
</dbReference>
<dbReference type="PANTHER" id="PTHR31650:SF41">
    <property type="entry name" value="O-ACYLTRANSFERASE WSD1-LIKE ISOFORM X1"/>
    <property type="match status" value="1"/>
</dbReference>
<accession>A0A9Q1JZK6</accession>
<keyword evidence="6" id="KW-0256">Endoplasmic reticulum</keyword>
<comment type="catalytic activity">
    <reaction evidence="9">
        <text>a long chain fatty alcohol + a fatty acyl-CoA = a long-chain alcohol wax ester + CoA</text>
        <dbReference type="Rhea" id="RHEA:38443"/>
        <dbReference type="ChEBI" id="CHEBI:17135"/>
        <dbReference type="ChEBI" id="CHEBI:57287"/>
        <dbReference type="ChEBI" id="CHEBI:77636"/>
        <dbReference type="ChEBI" id="CHEBI:235323"/>
        <dbReference type="EC" id="2.3.1.75"/>
    </reaction>
</comment>
<evidence type="ECO:0000256" key="1">
    <source>
        <dbReference type="ARBA" id="ARBA00004162"/>
    </source>
</evidence>
<dbReference type="PANTHER" id="PTHR31650">
    <property type="entry name" value="O-ACYLTRANSFERASE (WSD1-LIKE) FAMILY PROTEIN"/>
    <property type="match status" value="1"/>
</dbReference>
<evidence type="ECO:0000256" key="8">
    <source>
        <dbReference type="ARBA" id="ARBA00024360"/>
    </source>
</evidence>
<dbReference type="Proteomes" id="UP001153076">
    <property type="component" value="Unassembled WGS sequence"/>
</dbReference>
<evidence type="ECO:0008006" key="15">
    <source>
        <dbReference type="Google" id="ProtNLM"/>
    </source>
</evidence>
<sequence>MEKQPLLGLGLLVPKTEQFINCAMGLRHPIDVDALKKAVSESVMMEHPRFCSLLVRNHRKEYWRKTCVNIDDHFISVKPIIDTVTGSQDDMEAAVNACMANLAVSNPLSENKPLWEALGMVSCVKDRRTVIYGGKGTELWPRQVEIVKFQLQEFMSIKMIIPNATINDVLLGMISSRLSKYLHVKSPDDLRRGLQITLVVPVNLHKRPDLQELADLMRPNTWWCGSSLWGNKTSVALQPVHCCNGLHPLDHVKRMKAIMDQKKQSYEAQMAYSIPRLVVPCLGPKAVSWFFYRSTCNTTFACINIVGPSEELTVADNPVTYIRVNFSSAVILCMVSYAGKADLQVMVAKDIIPDSQLLVNFDYDGEKSLKSPFSRVYLCPKTEQIINCAMGLKYPIDVNVLKKAFSNSVMVNHPRFCSLMVRNHVGEQWRKTQVNIDDHFIIIRPTTTNTATESSHVEDDVQAAVNAYLADVSVSTPLSNDKPLWEVHVLMGLNCIVLRVHHALGDGASLMSMLSACFGKKRDDSVHGVVDERENGGGGKKGHEETRKWKEGGVWGVVKSVWLTLVYAIKLLGRLLWVKDETSVISGGDGVELWPRKLETVKFDLQDFKFIKKAIPNADLSELMRPKTWYGSSSWGNKTGLILQPVHCCQELHPLEHIKKMKATMDQKKQSYEAHIPYIALKVFASCLGPKVASWCAHRILCSTTMLISNIMGPTKEMVIAGNPVTYMRVNISSLPQALTIHMVSYAGKADLQVLVAKDIISDPELLAKCFQDSLLEMKNYIVECNK</sequence>
<evidence type="ECO:0000256" key="9">
    <source>
        <dbReference type="ARBA" id="ARBA00047604"/>
    </source>
</evidence>
<comment type="caution">
    <text evidence="13">The sequence shown here is derived from an EMBL/GenBank/DDBJ whole genome shotgun (WGS) entry which is preliminary data.</text>
</comment>
<evidence type="ECO:0000259" key="11">
    <source>
        <dbReference type="Pfam" id="PF03007"/>
    </source>
</evidence>
<dbReference type="GO" id="GO:0005789">
    <property type="term" value="C:endoplasmic reticulum membrane"/>
    <property type="evidence" value="ECO:0007669"/>
    <property type="project" value="UniProtKB-SubCell"/>
</dbReference>
<comment type="catalytic activity">
    <reaction evidence="10">
        <text>an acyl-CoA + a 1,2-diacyl-sn-glycerol = a triacyl-sn-glycerol + CoA</text>
        <dbReference type="Rhea" id="RHEA:10868"/>
        <dbReference type="ChEBI" id="CHEBI:17815"/>
        <dbReference type="ChEBI" id="CHEBI:57287"/>
        <dbReference type="ChEBI" id="CHEBI:58342"/>
        <dbReference type="ChEBI" id="CHEBI:64615"/>
        <dbReference type="EC" id="2.3.1.20"/>
    </reaction>
</comment>
<evidence type="ECO:0000256" key="4">
    <source>
        <dbReference type="ARBA" id="ARBA00005189"/>
    </source>
</evidence>
<dbReference type="GO" id="GO:0005886">
    <property type="term" value="C:plasma membrane"/>
    <property type="evidence" value="ECO:0007669"/>
    <property type="project" value="UniProtKB-SubCell"/>
</dbReference>
<comment type="similarity">
    <text evidence="8">In the N-terminal section; belongs to the long-chain O-acyltransferase family.</text>
</comment>
<dbReference type="Pfam" id="PF03007">
    <property type="entry name" value="WS_DGAT_cat"/>
    <property type="match status" value="1"/>
</dbReference>
<comment type="subcellular location">
    <subcellularLocation>
        <location evidence="1">Cell membrane</location>
        <topology evidence="1">Single-pass membrane protein</topology>
    </subcellularLocation>
    <subcellularLocation>
        <location evidence="2">Endoplasmic reticulum membrane</location>
    </subcellularLocation>
</comment>